<name>A0A671TSB7_SPAAU</name>
<dbReference type="Gene3D" id="3.30.70.270">
    <property type="match status" value="2"/>
</dbReference>
<dbReference type="FunFam" id="1.10.340.70:FF:000001">
    <property type="entry name" value="Retrovirus-related Pol polyprotein from transposon gypsy-like Protein"/>
    <property type="match status" value="1"/>
</dbReference>
<dbReference type="InterPro" id="IPR021109">
    <property type="entry name" value="Peptidase_aspartic_dom_sf"/>
</dbReference>
<dbReference type="PANTHER" id="PTHR37984:SF15">
    <property type="entry name" value="INTEGRASE CATALYTIC DOMAIN-CONTAINING PROTEIN"/>
    <property type="match status" value="1"/>
</dbReference>
<dbReference type="Pfam" id="PF00078">
    <property type="entry name" value="RVT_1"/>
    <property type="match status" value="1"/>
</dbReference>
<feature type="compositionally biased region" description="Basic and acidic residues" evidence="13">
    <location>
        <begin position="1366"/>
        <end position="1383"/>
    </location>
</feature>
<dbReference type="InParanoid" id="A0A671TSB7"/>
<keyword evidence="5" id="KW-0540">Nuclease</keyword>
<dbReference type="Proteomes" id="UP000472265">
    <property type="component" value="Chromosome 4"/>
</dbReference>
<keyword evidence="11" id="KW-0695">RNA-directed DNA polymerase</keyword>
<dbReference type="InterPro" id="IPR000477">
    <property type="entry name" value="RT_dom"/>
</dbReference>
<feature type="domain" description="Integrase catalytic" evidence="15">
    <location>
        <begin position="1013"/>
        <end position="1170"/>
    </location>
</feature>
<dbReference type="FunFam" id="3.30.70.270:FF:000020">
    <property type="entry name" value="Transposon Tf2-6 polyprotein-like Protein"/>
    <property type="match status" value="1"/>
</dbReference>
<comment type="similarity">
    <text evidence="1">Belongs to the beta type-B retroviral polymerase family. HERV class-II K(HML-2) pol subfamily.</text>
</comment>
<evidence type="ECO:0000313" key="17">
    <source>
        <dbReference type="Proteomes" id="UP000472265"/>
    </source>
</evidence>
<keyword evidence="10" id="KW-0229">DNA integration</keyword>
<dbReference type="GO" id="GO:0006508">
    <property type="term" value="P:proteolysis"/>
    <property type="evidence" value="ECO:0007669"/>
    <property type="project" value="InterPro"/>
</dbReference>
<dbReference type="InterPro" id="IPR036397">
    <property type="entry name" value="RNaseH_sf"/>
</dbReference>
<keyword evidence="17" id="KW-1185">Reference proteome</keyword>
<dbReference type="InterPro" id="IPR043502">
    <property type="entry name" value="DNA/RNA_pol_sf"/>
</dbReference>
<dbReference type="Gene3D" id="1.10.340.70">
    <property type="match status" value="1"/>
</dbReference>
<evidence type="ECO:0000256" key="12">
    <source>
        <dbReference type="ARBA" id="ARBA00039658"/>
    </source>
</evidence>
<dbReference type="Ensembl" id="ENSSAUT00010003894.1">
    <property type="protein sequence ID" value="ENSSAUP00010003602.1"/>
    <property type="gene ID" value="ENSSAUG00010001904.1"/>
</dbReference>
<dbReference type="PROSITE" id="PS50994">
    <property type="entry name" value="INTEGRASE"/>
    <property type="match status" value="1"/>
</dbReference>
<dbReference type="InterPro" id="IPR001584">
    <property type="entry name" value="Integrase_cat-core"/>
</dbReference>
<accession>A0A671TSB7</accession>
<evidence type="ECO:0000256" key="1">
    <source>
        <dbReference type="ARBA" id="ARBA00010879"/>
    </source>
</evidence>
<keyword evidence="8" id="KW-0460">Magnesium</keyword>
<dbReference type="GO" id="GO:0004523">
    <property type="term" value="F:RNA-DNA hybrid ribonuclease activity"/>
    <property type="evidence" value="ECO:0007669"/>
    <property type="project" value="UniProtKB-EC"/>
</dbReference>
<dbReference type="InterPro" id="IPR041588">
    <property type="entry name" value="Integrase_H2C2"/>
</dbReference>
<evidence type="ECO:0000259" key="15">
    <source>
        <dbReference type="PROSITE" id="PS50994"/>
    </source>
</evidence>
<dbReference type="InterPro" id="IPR001969">
    <property type="entry name" value="Aspartic_peptidase_AS"/>
</dbReference>
<evidence type="ECO:0000256" key="9">
    <source>
        <dbReference type="ARBA" id="ARBA00022884"/>
    </source>
</evidence>
<keyword evidence="6" id="KW-0255">Endonuclease</keyword>
<protein>
    <recommendedName>
        <fullName evidence="12">Gypsy retrotransposon integrase-like protein 1</fullName>
        <ecNumber evidence="2">3.1.26.4</ecNumber>
    </recommendedName>
</protein>
<reference evidence="16" key="1">
    <citation type="submission" date="2021-04" db="EMBL/GenBank/DDBJ databases">
        <authorList>
            <consortium name="Wellcome Sanger Institute Data Sharing"/>
        </authorList>
    </citation>
    <scope>NUCLEOTIDE SEQUENCE [LARGE SCALE GENOMIC DNA]</scope>
</reference>
<dbReference type="Gene3D" id="3.10.10.10">
    <property type="entry name" value="HIV Type 1 Reverse Transcriptase, subunit A, domain 1"/>
    <property type="match status" value="1"/>
</dbReference>
<proteinExistence type="inferred from homology"/>
<feature type="compositionally biased region" description="Polar residues" evidence="13">
    <location>
        <begin position="1469"/>
        <end position="1479"/>
    </location>
</feature>
<evidence type="ECO:0000256" key="11">
    <source>
        <dbReference type="ARBA" id="ARBA00022918"/>
    </source>
</evidence>
<dbReference type="GO" id="GO:0003964">
    <property type="term" value="F:RNA-directed DNA polymerase activity"/>
    <property type="evidence" value="ECO:0007669"/>
    <property type="project" value="UniProtKB-KW"/>
</dbReference>
<reference evidence="16" key="3">
    <citation type="submission" date="2025-09" db="UniProtKB">
        <authorList>
            <consortium name="Ensembl"/>
        </authorList>
    </citation>
    <scope>IDENTIFICATION</scope>
</reference>
<evidence type="ECO:0000256" key="4">
    <source>
        <dbReference type="ARBA" id="ARBA00022695"/>
    </source>
</evidence>
<organism evidence="16 17">
    <name type="scientific">Sparus aurata</name>
    <name type="common">Gilthead sea bream</name>
    <dbReference type="NCBI Taxonomy" id="8175"/>
    <lineage>
        <taxon>Eukaryota</taxon>
        <taxon>Metazoa</taxon>
        <taxon>Chordata</taxon>
        <taxon>Craniata</taxon>
        <taxon>Vertebrata</taxon>
        <taxon>Euteleostomi</taxon>
        <taxon>Actinopterygii</taxon>
        <taxon>Neopterygii</taxon>
        <taxon>Teleostei</taxon>
        <taxon>Neoteleostei</taxon>
        <taxon>Acanthomorphata</taxon>
        <taxon>Eupercaria</taxon>
        <taxon>Spariformes</taxon>
        <taxon>Sparidae</taxon>
        <taxon>Sparus</taxon>
    </lineage>
</organism>
<dbReference type="InterPro" id="IPR041577">
    <property type="entry name" value="RT_RNaseH_2"/>
</dbReference>
<dbReference type="CDD" id="cd09274">
    <property type="entry name" value="RNase_HI_RT_Ty3"/>
    <property type="match status" value="1"/>
</dbReference>
<evidence type="ECO:0000256" key="8">
    <source>
        <dbReference type="ARBA" id="ARBA00022842"/>
    </source>
</evidence>
<sequence>MSLNTDAHNNKKLPSRLVGRKCTSRVAVNGVDCSCLLDTGSQVTTISMTFYQDHLSKQPIKPISDLLEVEGANGQTVPYLGYVETNIKFPKNFLETEPEILTLALIVPDLRSNSDIPLLIGTNTLDPLYDLHCESLPHCQSIPYGYQQVLKTLEIRKKQAGNGKIGRVKLKGRTQDVLPANQKALFEGFVCSNHSEPEQWALLEQPTSSSLPGGVFVDCCLITLPKHGPYKVPVLLRNETNHDITLPTNCVIAELVAPDRIIPNPLPREKNDQPITVNCSVQQQNTDTESSLNFDFGTSPLPEGWKHRITQTLNTFSDVFSHSDLDFGHATKVQHHINLKDGTPFKQRSRPIHPHDFEAVKKHLRALLDAGVIKESESPFSSPIVVVRKKNGDVRLCVDYRKLNLQTIRDAYALPNLEESFSALAGSKWFSVMDLKSGYYQIEMCEADKPKTAFVCPFGFYEFNRMPQGITNAPSTFQRLMEKCMTDINLKEVLVFLDDLIVFSSTLEEHETRLIHVLERLREYGLKLSPDKCRFFQTSVRYLGHIVSREGVKTDPEKVESLKTWPRPQTLKELQSFLGFTGYYRRFVKDYSKIVKPLTSLTAGYPPRRKGCKAGPNDGKYLDPKQPFGERWSDACQQAFEGIIEKLTSAPVLGYADPKLPYFLHTDASTTGLGAALYQEQGGTTRAVAYASRGLSRSESRYPAHKLEFLALKWAITDKFHDYLYGNTFTVVTDNNPLTYLLTSAKLDAASYRWLAALSTYTFDIKYRAGRQNLDADGLSRRPHEELVDDVASQEECQRIEKFRSHHLSSVRDAEPHLLLADTVTAACQRHTALLDDAPPFGLVQSLAMSSTVIPTVFEEEDLNNGLLTIPKYSHSDLMQAQRDDSIIGKVISLLESGSNIPAGFKADSSDLHLILKEWKRLELKDDLLYRKRFSGTESIMQFVLPEALRSTVLQNLHDNMGHLGMERTVELVRSRFYWPRMASDVERKIKMCERCVRRKAPPDKAAPLVNIQTTRPLELVCMDFLSLEPDSKNTKDILVITDHFTKYAVAIPTRDQKASTVARCLWEHFLVHYGFPERLHSDQGRDFESHTIRELCFLLGIRKVRTSPYHPRGNPVERYNRTLLSMLGTLKNREKTHWRDFVKPLTHAYNCTKNDVTGFSPYELMFGRQPRLPVDIAFGLPVTNKQTLSHSHYVKTLKSHLKESYEVATKNSRQVAEKNKRRFDKVIRESTLDVGDRVLVRNLRLRSKHKLADRWEPTVYVVTKRMGDLPVYTLKPEKEDGPLRTLHRDLLLPCGFLSQAEEEEPERISKPHRPQTRQSVIQAEANDSIQEDDDDEVCYQFEPSQEIKETHFIKIYDTPILKPGKQKEELGKPGREPDKHLPEMSTGAPHLPGSPSMERPSDGEPSPESPERENESESNESNVEHGVTADEPPGSEETDHEAGDSLFNQPPSMPDNTLADGSDLPGMSSMQTESQNVAETEMRDQVDEQPVTVTQSNDSDLSQSIRRSERLRQPPKRLDYSQLGSPLVTVVRSLFQGLSEAFIDSLNNDNNWSQSQAFGMTTPIVE</sequence>
<feature type="domain" description="Reverse transcriptase" evidence="14">
    <location>
        <begin position="368"/>
        <end position="547"/>
    </location>
</feature>
<dbReference type="Pfam" id="PF17919">
    <property type="entry name" value="RT_RNaseH_2"/>
    <property type="match status" value="1"/>
</dbReference>
<evidence type="ECO:0000313" key="16">
    <source>
        <dbReference type="Ensembl" id="ENSSAUP00010003602.1"/>
    </source>
</evidence>
<dbReference type="Pfam" id="PF00665">
    <property type="entry name" value="rve"/>
    <property type="match status" value="1"/>
</dbReference>
<feature type="compositionally biased region" description="Polar residues" evidence="13">
    <location>
        <begin position="1492"/>
        <end position="1506"/>
    </location>
</feature>
<feature type="region of interest" description="Disordered" evidence="13">
    <location>
        <begin position="1360"/>
        <end position="1521"/>
    </location>
</feature>
<dbReference type="OMA" id="LPKHGPY"/>
<dbReference type="PROSITE" id="PS50878">
    <property type="entry name" value="RT_POL"/>
    <property type="match status" value="1"/>
</dbReference>
<dbReference type="SUPFAM" id="SSF53098">
    <property type="entry name" value="Ribonuclease H-like"/>
    <property type="match status" value="1"/>
</dbReference>
<dbReference type="InterPro" id="IPR012337">
    <property type="entry name" value="RNaseH-like_sf"/>
</dbReference>
<dbReference type="PANTHER" id="PTHR37984">
    <property type="entry name" value="PROTEIN CBG26694"/>
    <property type="match status" value="1"/>
</dbReference>
<dbReference type="FunFam" id="3.30.420.10:FF:000269">
    <property type="entry name" value="Uncharacterized protein"/>
    <property type="match status" value="1"/>
</dbReference>
<dbReference type="Gene3D" id="3.30.420.10">
    <property type="entry name" value="Ribonuclease H-like superfamily/Ribonuclease H"/>
    <property type="match status" value="1"/>
</dbReference>
<evidence type="ECO:0000256" key="3">
    <source>
        <dbReference type="ARBA" id="ARBA00022679"/>
    </source>
</evidence>
<evidence type="ECO:0000256" key="6">
    <source>
        <dbReference type="ARBA" id="ARBA00022759"/>
    </source>
</evidence>
<dbReference type="InterPro" id="IPR043128">
    <property type="entry name" value="Rev_trsase/Diguanyl_cyclase"/>
</dbReference>
<evidence type="ECO:0000259" key="14">
    <source>
        <dbReference type="PROSITE" id="PS50878"/>
    </source>
</evidence>
<evidence type="ECO:0000256" key="10">
    <source>
        <dbReference type="ARBA" id="ARBA00022908"/>
    </source>
</evidence>
<evidence type="ECO:0000256" key="2">
    <source>
        <dbReference type="ARBA" id="ARBA00012180"/>
    </source>
</evidence>
<dbReference type="EC" id="3.1.26.4" evidence="2"/>
<dbReference type="InterPro" id="IPR050951">
    <property type="entry name" value="Retrovirus_Pol_polyprotein"/>
</dbReference>
<dbReference type="SUPFAM" id="SSF56672">
    <property type="entry name" value="DNA/RNA polymerases"/>
    <property type="match status" value="1"/>
</dbReference>
<dbReference type="GO" id="GO:0003723">
    <property type="term" value="F:RNA binding"/>
    <property type="evidence" value="ECO:0007669"/>
    <property type="project" value="UniProtKB-KW"/>
</dbReference>
<dbReference type="Gene3D" id="3.10.20.370">
    <property type="match status" value="1"/>
</dbReference>
<evidence type="ECO:0000256" key="7">
    <source>
        <dbReference type="ARBA" id="ARBA00022801"/>
    </source>
</evidence>
<keyword evidence="9" id="KW-0694">RNA-binding</keyword>
<feature type="compositionally biased region" description="Basic and acidic residues" evidence="13">
    <location>
        <begin position="1507"/>
        <end position="1520"/>
    </location>
</feature>
<evidence type="ECO:0000256" key="13">
    <source>
        <dbReference type="SAM" id="MobiDB-lite"/>
    </source>
</evidence>
<keyword evidence="7" id="KW-0378">Hydrolase</keyword>
<dbReference type="GeneTree" id="ENSGT01100000263500"/>
<dbReference type="GO" id="GO:0015074">
    <property type="term" value="P:DNA integration"/>
    <property type="evidence" value="ECO:0007669"/>
    <property type="project" value="UniProtKB-KW"/>
</dbReference>
<dbReference type="CDD" id="cd00303">
    <property type="entry name" value="retropepsin_like"/>
    <property type="match status" value="1"/>
</dbReference>
<keyword evidence="4" id="KW-0548">Nucleotidyltransferase</keyword>
<reference evidence="16" key="2">
    <citation type="submission" date="2025-08" db="UniProtKB">
        <authorList>
            <consortium name="Ensembl"/>
        </authorList>
    </citation>
    <scope>IDENTIFICATION</scope>
</reference>
<dbReference type="Gene3D" id="2.40.70.10">
    <property type="entry name" value="Acid Proteases"/>
    <property type="match status" value="1"/>
</dbReference>
<dbReference type="Pfam" id="PF17921">
    <property type="entry name" value="Integrase_H2C2"/>
    <property type="match status" value="1"/>
</dbReference>
<dbReference type="GO" id="GO:0004190">
    <property type="term" value="F:aspartic-type endopeptidase activity"/>
    <property type="evidence" value="ECO:0007669"/>
    <property type="project" value="InterPro"/>
</dbReference>
<dbReference type="FunFam" id="3.10.10.10:FF:000004">
    <property type="entry name" value="Uncharacterized protein"/>
    <property type="match status" value="1"/>
</dbReference>
<dbReference type="CDD" id="cd01647">
    <property type="entry name" value="RT_LTR"/>
    <property type="match status" value="1"/>
</dbReference>
<dbReference type="PROSITE" id="PS00141">
    <property type="entry name" value="ASP_PROTEASE"/>
    <property type="match status" value="1"/>
</dbReference>
<evidence type="ECO:0000256" key="5">
    <source>
        <dbReference type="ARBA" id="ARBA00022722"/>
    </source>
</evidence>
<dbReference type="FunFam" id="3.10.20.370:FF:000001">
    <property type="entry name" value="Retrovirus-related Pol polyprotein from transposon 17.6-like protein"/>
    <property type="match status" value="1"/>
</dbReference>
<keyword evidence="3" id="KW-0808">Transferase</keyword>
<dbReference type="SUPFAM" id="SSF50630">
    <property type="entry name" value="Acid proteases"/>
    <property type="match status" value="1"/>
</dbReference>